<accession>A0ABT3T8W8</accession>
<gene>
    <name evidence="1" type="ORF">EYC82_15285</name>
</gene>
<evidence type="ECO:0000313" key="2">
    <source>
        <dbReference type="Proteomes" id="UP001143304"/>
    </source>
</evidence>
<organism evidence="1 2">
    <name type="scientific">Candidatus Marimicrobium litorale</name>
    <dbReference type="NCBI Taxonomy" id="2518991"/>
    <lineage>
        <taxon>Bacteria</taxon>
        <taxon>Pseudomonadati</taxon>
        <taxon>Pseudomonadota</taxon>
        <taxon>Gammaproteobacteria</taxon>
        <taxon>Cellvibrionales</taxon>
        <taxon>Halieaceae</taxon>
        <taxon>Marimicrobium</taxon>
    </lineage>
</organism>
<reference evidence="1" key="1">
    <citation type="submission" date="2019-02" db="EMBL/GenBank/DDBJ databases">
        <authorList>
            <person name="Li S.-H."/>
        </authorList>
    </citation>
    <scope>NUCLEOTIDE SEQUENCE</scope>
    <source>
        <strain evidence="1">IMCC11814</strain>
    </source>
</reference>
<evidence type="ECO:0000313" key="1">
    <source>
        <dbReference type="EMBL" id="MCX2978729.1"/>
    </source>
</evidence>
<sequence>MAVTNRTLYSGCLLGRLHLRKARLLRVVLLVLTVGLVACEQEGAVVLEPQYATELLGSWEGTVEGQVETIRFDADGGFTARTDQTGFINTTLGQGVAGSIDGRWELDGSVIKLVIEGAENVQPLNLATASNIVSFHQNKLVMNSAGVGNAIFLRVLK</sequence>
<comment type="caution">
    <text evidence="1">The sequence shown here is derived from an EMBL/GenBank/DDBJ whole genome shotgun (WGS) entry which is preliminary data.</text>
</comment>
<dbReference type="RefSeq" id="WP_279250422.1">
    <property type="nucleotide sequence ID" value="NZ_SHNO01000001.1"/>
</dbReference>
<keyword evidence="2" id="KW-1185">Reference proteome</keyword>
<proteinExistence type="predicted"/>
<dbReference type="Proteomes" id="UP001143304">
    <property type="component" value="Unassembled WGS sequence"/>
</dbReference>
<dbReference type="EMBL" id="SHNO01000001">
    <property type="protein sequence ID" value="MCX2978729.1"/>
    <property type="molecule type" value="Genomic_DNA"/>
</dbReference>
<protein>
    <recommendedName>
        <fullName evidence="3">Lipocalin-like domain-containing protein</fullName>
    </recommendedName>
</protein>
<evidence type="ECO:0008006" key="3">
    <source>
        <dbReference type="Google" id="ProtNLM"/>
    </source>
</evidence>
<name>A0ABT3T8W8_9GAMM</name>